<dbReference type="Proteomes" id="UP000547209">
    <property type="component" value="Unassembled WGS sequence"/>
</dbReference>
<accession>A0A7X0RXU9</accession>
<feature type="domain" description="D-alanyl-D-alanine carboxypeptidase-like core" evidence="2">
    <location>
        <begin position="172"/>
        <end position="300"/>
    </location>
</feature>
<dbReference type="InterPro" id="IPR003709">
    <property type="entry name" value="VanY-like_core_dom"/>
</dbReference>
<dbReference type="SUPFAM" id="SSF55166">
    <property type="entry name" value="Hedgehog/DD-peptidase"/>
    <property type="match status" value="1"/>
</dbReference>
<keyword evidence="3" id="KW-0121">Carboxypeptidase</keyword>
<keyword evidence="4" id="KW-1185">Reference proteome</keyword>
<dbReference type="Gene3D" id="3.30.1380.10">
    <property type="match status" value="1"/>
</dbReference>
<dbReference type="InterPro" id="IPR058193">
    <property type="entry name" value="VanY/YodJ_core_dom"/>
</dbReference>
<evidence type="ECO:0000259" key="2">
    <source>
        <dbReference type="Pfam" id="PF02557"/>
    </source>
</evidence>
<sequence>MNVRKRRLLILTAGAAILVWGMIEVSKSDVWGSISLSQPPASASASASPPNASDEPSPSPDPAESADPAPDDTATPPADKPAATAKPGKTPKPTPVETQAPAAGEDSLAAILAANAPDKTIKQNKDGLAVVTNTSSMYVLVNKKRNLPSTYKPADLVVPDVAFSFSGDSPKKQLQRPAARALEKLFAGASDDGITLKAVSGYRSYATQKAIFDRNAELKGAEVANKTSAHPGQSEHQTGLAMDVSSASANYELEEKFAKTKEGKWLASHCAEYGFIIRFLKGKEDITGYSYEPWHIRYVGVEMAKEIMKQHITLEEYLEENAPGTKA</sequence>
<protein>
    <submittedName>
        <fullName evidence="3">D-alanyl-D-alanine carboxypeptidase family protein</fullName>
    </submittedName>
</protein>
<dbReference type="GO" id="GO:0004180">
    <property type="term" value="F:carboxypeptidase activity"/>
    <property type="evidence" value="ECO:0007669"/>
    <property type="project" value="UniProtKB-KW"/>
</dbReference>
<dbReference type="Pfam" id="PF02557">
    <property type="entry name" value="VanY"/>
    <property type="match status" value="1"/>
</dbReference>
<evidence type="ECO:0000313" key="4">
    <source>
        <dbReference type="Proteomes" id="UP000547209"/>
    </source>
</evidence>
<comment type="caution">
    <text evidence="3">The sequence shown here is derived from an EMBL/GenBank/DDBJ whole genome shotgun (WGS) entry which is preliminary data.</text>
</comment>
<dbReference type="EMBL" id="JACJVP010000089">
    <property type="protein sequence ID" value="MBB6675658.1"/>
    <property type="molecule type" value="Genomic_DNA"/>
</dbReference>
<keyword evidence="3" id="KW-0378">Hydrolase</keyword>
<keyword evidence="3" id="KW-0645">Protease</keyword>
<proteinExistence type="predicted"/>
<gene>
    <name evidence="3" type="ORF">H7C19_33850</name>
</gene>
<dbReference type="GO" id="GO:0006508">
    <property type="term" value="P:proteolysis"/>
    <property type="evidence" value="ECO:0007669"/>
    <property type="project" value="InterPro"/>
</dbReference>
<dbReference type="InterPro" id="IPR052179">
    <property type="entry name" value="DD-CPase-like"/>
</dbReference>
<evidence type="ECO:0000313" key="3">
    <source>
        <dbReference type="EMBL" id="MBB6675658.1"/>
    </source>
</evidence>
<feature type="region of interest" description="Disordered" evidence="1">
    <location>
        <begin position="35"/>
        <end position="101"/>
    </location>
</feature>
<dbReference type="InterPro" id="IPR009045">
    <property type="entry name" value="Zn_M74/Hedgehog-like"/>
</dbReference>
<organism evidence="3 4">
    <name type="scientific">Cohnella nanjingensis</name>
    <dbReference type="NCBI Taxonomy" id="1387779"/>
    <lineage>
        <taxon>Bacteria</taxon>
        <taxon>Bacillati</taxon>
        <taxon>Bacillota</taxon>
        <taxon>Bacilli</taxon>
        <taxon>Bacillales</taxon>
        <taxon>Paenibacillaceae</taxon>
        <taxon>Cohnella</taxon>
    </lineage>
</organism>
<dbReference type="CDD" id="cd14852">
    <property type="entry name" value="LD-carboxypeptidase"/>
    <property type="match status" value="1"/>
</dbReference>
<name>A0A7X0RXU9_9BACL</name>
<feature type="compositionally biased region" description="Low complexity" evidence="1">
    <location>
        <begin position="39"/>
        <end position="88"/>
    </location>
</feature>
<evidence type="ECO:0000256" key="1">
    <source>
        <dbReference type="SAM" id="MobiDB-lite"/>
    </source>
</evidence>
<dbReference type="AlphaFoldDB" id="A0A7X0RXU9"/>
<dbReference type="PANTHER" id="PTHR34385">
    <property type="entry name" value="D-ALANYL-D-ALANINE CARBOXYPEPTIDASE"/>
    <property type="match status" value="1"/>
</dbReference>
<dbReference type="PANTHER" id="PTHR34385:SF1">
    <property type="entry name" value="PEPTIDOGLYCAN L-ALANYL-D-GLUTAMATE ENDOPEPTIDASE CWLK"/>
    <property type="match status" value="1"/>
</dbReference>
<reference evidence="3 4" key="1">
    <citation type="submission" date="2020-08" db="EMBL/GenBank/DDBJ databases">
        <title>Cohnella phylogeny.</title>
        <authorList>
            <person name="Dunlap C."/>
        </authorList>
    </citation>
    <scope>NUCLEOTIDE SEQUENCE [LARGE SCALE GENOMIC DNA]</scope>
    <source>
        <strain evidence="3 4">DSM 28246</strain>
    </source>
</reference>